<comment type="caution">
    <text evidence="1">The sequence shown here is derived from an EMBL/GenBank/DDBJ whole genome shotgun (WGS) entry which is preliminary data.</text>
</comment>
<gene>
    <name evidence="1" type="ORF">ACKI1S_44470</name>
</gene>
<reference evidence="1 2" key="1">
    <citation type="submission" date="2024-12" db="EMBL/GenBank/DDBJ databases">
        <title>Forecasting of Potato common scab and diversities of Pathogenic streptomyces spp. in china.</title>
        <authorList>
            <person name="Handique U."/>
            <person name="Wu J."/>
        </authorList>
    </citation>
    <scope>NUCLEOTIDE SEQUENCE [LARGE SCALE GENOMIC DNA]</scope>
    <source>
        <strain evidence="1 2">ZRIMU1585</strain>
    </source>
</reference>
<dbReference type="Proteomes" id="UP001631993">
    <property type="component" value="Unassembled WGS sequence"/>
</dbReference>
<protein>
    <submittedName>
        <fullName evidence="1">Uncharacterized protein</fullName>
    </submittedName>
</protein>
<proteinExistence type="predicted"/>
<sequence>MIRPEWQERIRQMVDGWPPVEPETYAQLALLLTPERPAAAEPVSSAPQSWPHAA</sequence>
<evidence type="ECO:0000313" key="2">
    <source>
        <dbReference type="Proteomes" id="UP001631993"/>
    </source>
</evidence>
<keyword evidence="2" id="KW-1185">Reference proteome</keyword>
<dbReference type="EMBL" id="JBJVNE010000040">
    <property type="protein sequence ID" value="MFM9653141.1"/>
    <property type="molecule type" value="Genomic_DNA"/>
</dbReference>
<dbReference type="RefSeq" id="WP_369278459.1">
    <property type="nucleotide sequence ID" value="NZ_JBJVMW010000042.1"/>
</dbReference>
<organism evidence="1 2">
    <name type="scientific">Streptomyces galilaeus</name>
    <dbReference type="NCBI Taxonomy" id="33899"/>
    <lineage>
        <taxon>Bacteria</taxon>
        <taxon>Bacillati</taxon>
        <taxon>Actinomycetota</taxon>
        <taxon>Actinomycetes</taxon>
        <taxon>Kitasatosporales</taxon>
        <taxon>Streptomycetaceae</taxon>
        <taxon>Streptomyces</taxon>
    </lineage>
</organism>
<accession>A0ABW9IYS0</accession>
<name>A0ABW9IYS0_STRGJ</name>
<evidence type="ECO:0000313" key="1">
    <source>
        <dbReference type="EMBL" id="MFM9653141.1"/>
    </source>
</evidence>